<dbReference type="EMBL" id="AP009493">
    <property type="protein sequence ID" value="BAG19917.1"/>
    <property type="molecule type" value="Genomic_DNA"/>
</dbReference>
<evidence type="ECO:0000313" key="4">
    <source>
        <dbReference type="Proteomes" id="UP000001685"/>
    </source>
</evidence>
<protein>
    <recommendedName>
        <fullName evidence="2">DUF4440 domain-containing protein</fullName>
    </recommendedName>
</protein>
<dbReference type="RefSeq" id="WP_012379636.1">
    <property type="nucleotide sequence ID" value="NC_010572.1"/>
</dbReference>
<dbReference type="Gene3D" id="3.10.450.50">
    <property type="match status" value="1"/>
</dbReference>
<dbReference type="PATRIC" id="fig|455632.4.peg.3151"/>
<feature type="compositionally biased region" description="Pro residues" evidence="1">
    <location>
        <begin position="132"/>
        <end position="141"/>
    </location>
</feature>
<feature type="region of interest" description="Disordered" evidence="1">
    <location>
        <begin position="121"/>
        <end position="141"/>
    </location>
</feature>
<accession>B1VKN9</accession>
<feature type="region of interest" description="Disordered" evidence="1">
    <location>
        <begin position="59"/>
        <end position="79"/>
    </location>
</feature>
<dbReference type="InterPro" id="IPR032710">
    <property type="entry name" value="NTF2-like_dom_sf"/>
</dbReference>
<name>B1VKN9_STRGG</name>
<gene>
    <name evidence="3" type="ordered locus">SGR_3088</name>
</gene>
<dbReference type="Pfam" id="PF14534">
    <property type="entry name" value="DUF4440"/>
    <property type="match status" value="1"/>
</dbReference>
<dbReference type="eggNOG" id="COG4994">
    <property type="taxonomic scope" value="Bacteria"/>
</dbReference>
<dbReference type="InterPro" id="IPR027843">
    <property type="entry name" value="DUF4440"/>
</dbReference>
<dbReference type="SUPFAM" id="SSF54427">
    <property type="entry name" value="NTF2-like"/>
    <property type="match status" value="1"/>
</dbReference>
<organism evidence="3 4">
    <name type="scientific">Streptomyces griseus subsp. griseus (strain JCM 4626 / CBS 651.72 / NBRC 13350 / KCC S-0626 / ISP 5235)</name>
    <dbReference type="NCBI Taxonomy" id="455632"/>
    <lineage>
        <taxon>Bacteria</taxon>
        <taxon>Bacillati</taxon>
        <taxon>Actinomycetota</taxon>
        <taxon>Actinomycetes</taxon>
        <taxon>Kitasatosporales</taxon>
        <taxon>Streptomycetaceae</taxon>
        <taxon>Streptomyces</taxon>
    </lineage>
</organism>
<feature type="domain" description="DUF4440" evidence="2">
    <location>
        <begin position="15"/>
        <end position="115"/>
    </location>
</feature>
<reference evidence="4" key="1">
    <citation type="journal article" date="2008" name="J. Bacteriol.">
        <title>Genome sequence of the streptomycin-producing microorganism Streptomyces griseus IFO 13350.</title>
        <authorList>
            <person name="Ohnishi Y."/>
            <person name="Ishikawa J."/>
            <person name="Hara H."/>
            <person name="Suzuki H."/>
            <person name="Ikenoya M."/>
            <person name="Ikeda H."/>
            <person name="Yamashita A."/>
            <person name="Hattori M."/>
            <person name="Horinouchi S."/>
        </authorList>
    </citation>
    <scope>NUCLEOTIDE SEQUENCE [LARGE SCALE GENOMIC DNA]</scope>
    <source>
        <strain evidence="4">JCM 4626 / NBRC 13350</strain>
    </source>
</reference>
<dbReference type="KEGG" id="sgr:SGR_3088"/>
<dbReference type="AlphaFoldDB" id="B1VKN9"/>
<feature type="compositionally biased region" description="Basic and acidic residues" evidence="1">
    <location>
        <begin position="64"/>
        <end position="73"/>
    </location>
</feature>
<dbReference type="Proteomes" id="UP000001685">
    <property type="component" value="Chromosome"/>
</dbReference>
<dbReference type="HOGENOM" id="CLU_119560_0_1_11"/>
<sequence length="141" mass="15065">MSQESEDVNAAIAGELRLMDPAVRASRSLAGALLDPEFVEVGASGRRWTYEEMLSALPGLDGGGADRPRHEPSDMAGEVLGPGLVHLTYETVLDGARARRSSLWRRRAGETAWRMYYHQATPVPAGAGSPDRTPPAPDGPA</sequence>
<evidence type="ECO:0000313" key="3">
    <source>
        <dbReference type="EMBL" id="BAG19917.1"/>
    </source>
</evidence>
<evidence type="ECO:0000256" key="1">
    <source>
        <dbReference type="SAM" id="MobiDB-lite"/>
    </source>
</evidence>
<evidence type="ECO:0000259" key="2">
    <source>
        <dbReference type="Pfam" id="PF14534"/>
    </source>
</evidence>
<proteinExistence type="predicted"/>